<dbReference type="GO" id="GO:0005840">
    <property type="term" value="C:ribosome"/>
    <property type="evidence" value="ECO:0007669"/>
    <property type="project" value="InterPro"/>
</dbReference>
<gene>
    <name evidence="2" type="ORF">Nepgr_005061</name>
</gene>
<name>A0AAD3XG25_NEPGR</name>
<evidence type="ECO:0008006" key="4">
    <source>
        <dbReference type="Google" id="ProtNLM"/>
    </source>
</evidence>
<dbReference type="Proteomes" id="UP001279734">
    <property type="component" value="Unassembled WGS sequence"/>
</dbReference>
<feature type="compositionally biased region" description="Low complexity" evidence="1">
    <location>
        <begin position="93"/>
        <end position="104"/>
    </location>
</feature>
<dbReference type="EMBL" id="BSYO01000004">
    <property type="protein sequence ID" value="GMH03222.1"/>
    <property type="molecule type" value="Genomic_DNA"/>
</dbReference>
<dbReference type="GO" id="GO:0006412">
    <property type="term" value="P:translation"/>
    <property type="evidence" value="ECO:0007669"/>
    <property type="project" value="InterPro"/>
</dbReference>
<proteinExistence type="predicted"/>
<feature type="compositionally biased region" description="Pro residues" evidence="1">
    <location>
        <begin position="105"/>
        <end position="116"/>
    </location>
</feature>
<protein>
    <recommendedName>
        <fullName evidence="4">50S ribosomal protein 6, chloroplastic</fullName>
    </recommendedName>
</protein>
<keyword evidence="3" id="KW-1185">Reference proteome</keyword>
<dbReference type="PANTHER" id="PTHR36798">
    <property type="entry name" value="50S RIBOSOMAL PROTEIN 6, CHLOROPLASTIC"/>
    <property type="match status" value="1"/>
</dbReference>
<evidence type="ECO:0000313" key="3">
    <source>
        <dbReference type="Proteomes" id="UP001279734"/>
    </source>
</evidence>
<reference evidence="2" key="1">
    <citation type="submission" date="2023-05" db="EMBL/GenBank/DDBJ databases">
        <title>Nepenthes gracilis genome sequencing.</title>
        <authorList>
            <person name="Fukushima K."/>
        </authorList>
    </citation>
    <scope>NUCLEOTIDE SEQUENCE</scope>
    <source>
        <strain evidence="2">SING2019-196</strain>
    </source>
</reference>
<accession>A0AAD3XG25</accession>
<comment type="caution">
    <text evidence="2">The sequence shown here is derived from an EMBL/GenBank/DDBJ whole genome shotgun (WGS) entry which is preliminary data.</text>
</comment>
<dbReference type="PANTHER" id="PTHR36798:SF2">
    <property type="entry name" value="LARGE RIBOSOMAL SUBUNIT PROTEIN CL38"/>
    <property type="match status" value="1"/>
</dbReference>
<dbReference type="GO" id="GO:0003735">
    <property type="term" value="F:structural constituent of ribosome"/>
    <property type="evidence" value="ECO:0007669"/>
    <property type="project" value="InterPro"/>
</dbReference>
<evidence type="ECO:0000313" key="2">
    <source>
        <dbReference type="EMBL" id="GMH03222.1"/>
    </source>
</evidence>
<dbReference type="AlphaFoldDB" id="A0AAD3XG25"/>
<dbReference type="Pfam" id="PF17257">
    <property type="entry name" value="DUF5323"/>
    <property type="match status" value="1"/>
</dbReference>
<dbReference type="InterPro" id="IPR020526">
    <property type="entry name" value="Ribosomal_cL38"/>
</dbReference>
<evidence type="ECO:0000256" key="1">
    <source>
        <dbReference type="SAM" id="MobiDB-lite"/>
    </source>
</evidence>
<organism evidence="2 3">
    <name type="scientific">Nepenthes gracilis</name>
    <name type="common">Slender pitcher plant</name>
    <dbReference type="NCBI Taxonomy" id="150966"/>
    <lineage>
        <taxon>Eukaryota</taxon>
        <taxon>Viridiplantae</taxon>
        <taxon>Streptophyta</taxon>
        <taxon>Embryophyta</taxon>
        <taxon>Tracheophyta</taxon>
        <taxon>Spermatophyta</taxon>
        <taxon>Magnoliopsida</taxon>
        <taxon>eudicotyledons</taxon>
        <taxon>Gunneridae</taxon>
        <taxon>Pentapetalae</taxon>
        <taxon>Caryophyllales</taxon>
        <taxon>Nepenthaceae</taxon>
        <taxon>Nepenthes</taxon>
    </lineage>
</organism>
<dbReference type="GO" id="GO:0019843">
    <property type="term" value="F:rRNA binding"/>
    <property type="evidence" value="ECO:0007669"/>
    <property type="project" value="InterPro"/>
</dbReference>
<dbReference type="GO" id="GO:0009507">
    <property type="term" value="C:chloroplast"/>
    <property type="evidence" value="ECO:0007669"/>
    <property type="project" value="InterPro"/>
</dbReference>
<sequence length="116" mass="11923">MSVSAIFGLRIKALPSPIASGIGVGGATKAMPGIGGGCGCGMVMIECSSRPKKKATSHHKKTRPRKTQAWDIRRRPTVYPPLPALPPDWTLVAPASDAGEAASPASPPPSSPLQGE</sequence>
<feature type="region of interest" description="Disordered" evidence="1">
    <location>
        <begin position="89"/>
        <end position="116"/>
    </location>
</feature>